<dbReference type="InterPro" id="IPR037171">
    <property type="entry name" value="NagB/RpiA_transferase-like"/>
</dbReference>
<organism evidence="1 2">
    <name type="scientific">Psychrobacillus mangrovi</name>
    <dbReference type="NCBI Taxonomy" id="3117745"/>
    <lineage>
        <taxon>Bacteria</taxon>
        <taxon>Bacillati</taxon>
        <taxon>Bacillota</taxon>
        <taxon>Bacilli</taxon>
        <taxon>Bacillales</taxon>
        <taxon>Bacillaceae</taxon>
        <taxon>Psychrobacillus</taxon>
    </lineage>
</organism>
<protein>
    <submittedName>
        <fullName evidence="1">Uncharacterized protein</fullName>
    </submittedName>
</protein>
<dbReference type="Gene3D" id="3.40.1080.10">
    <property type="entry name" value="Glutaconate Coenzyme A-transferase"/>
    <property type="match status" value="1"/>
</dbReference>
<gene>
    <name evidence="1" type="ORF">WAX74_10030</name>
</gene>
<proteinExistence type="predicted"/>
<keyword evidence="2" id="KW-1185">Reference proteome</keyword>
<dbReference type="EMBL" id="JBAWSY010000006">
    <property type="protein sequence ID" value="MEI4769980.1"/>
    <property type="molecule type" value="Genomic_DNA"/>
</dbReference>
<comment type="caution">
    <text evidence="1">The sequence shown here is derived from an EMBL/GenBank/DDBJ whole genome shotgun (WGS) entry which is preliminary data.</text>
</comment>
<dbReference type="RefSeq" id="WP_336497542.1">
    <property type="nucleotide sequence ID" value="NZ_JBAWSY010000006.1"/>
</dbReference>
<accession>A0ABU8F4P7</accession>
<evidence type="ECO:0000313" key="2">
    <source>
        <dbReference type="Proteomes" id="UP001364890"/>
    </source>
</evidence>
<sequence length="83" mass="9194">MDGITFRLIKDGNTFLFEGFGLEVYLENLSWGYIERGLKELTIISIIVGFTIGIGDLLKNRQIKKAKGITGQAIVIDGGYIVQ</sequence>
<dbReference type="Proteomes" id="UP001364890">
    <property type="component" value="Unassembled WGS sequence"/>
</dbReference>
<name>A0ABU8F4P7_9BACI</name>
<dbReference type="SUPFAM" id="SSF100950">
    <property type="entry name" value="NagB/RpiA/CoA transferase-like"/>
    <property type="match status" value="1"/>
</dbReference>
<reference evidence="1 2" key="1">
    <citation type="submission" date="2024-01" db="EMBL/GenBank/DDBJ databases">
        <title>Seven novel Bacillus-like species.</title>
        <authorList>
            <person name="Liu G."/>
        </authorList>
    </citation>
    <scope>NUCLEOTIDE SEQUENCE [LARGE SCALE GENOMIC DNA]</scope>
    <source>
        <strain evidence="1 2">FJAT-51614</strain>
    </source>
</reference>
<evidence type="ECO:0000313" key="1">
    <source>
        <dbReference type="EMBL" id="MEI4769980.1"/>
    </source>
</evidence>